<evidence type="ECO:0000313" key="8">
    <source>
        <dbReference type="EMBL" id="MBD1425421.1"/>
    </source>
</evidence>
<dbReference type="EMBL" id="JACNYK010000002">
    <property type="protein sequence ID" value="MBD1425421.1"/>
    <property type="molecule type" value="Genomic_DNA"/>
</dbReference>
<dbReference type="Pfam" id="PF00675">
    <property type="entry name" value="Peptidase_M16"/>
    <property type="match status" value="1"/>
</dbReference>
<dbReference type="Pfam" id="PF05193">
    <property type="entry name" value="Peptidase_M16_C"/>
    <property type="match status" value="1"/>
</dbReference>
<name>A0ABR7Y284_9SPHI</name>
<dbReference type="PANTHER" id="PTHR43690:SF17">
    <property type="entry name" value="PROTEIN YHJJ"/>
    <property type="match status" value="1"/>
</dbReference>
<keyword evidence="4" id="KW-0862">Zinc</keyword>
<evidence type="ECO:0000259" key="6">
    <source>
        <dbReference type="Pfam" id="PF00675"/>
    </source>
</evidence>
<evidence type="ECO:0000313" key="9">
    <source>
        <dbReference type="Proteomes" id="UP000606494"/>
    </source>
</evidence>
<dbReference type="InterPro" id="IPR011765">
    <property type="entry name" value="Pept_M16_N"/>
</dbReference>
<dbReference type="PANTHER" id="PTHR43690">
    <property type="entry name" value="NARDILYSIN"/>
    <property type="match status" value="1"/>
</dbReference>
<keyword evidence="3" id="KW-0378">Hydrolase</keyword>
<keyword evidence="2" id="KW-0645">Protease</keyword>
<sequence>MINYQRFTLDNGLCVLVHEDHTTAMACVNIVYDVGARDESPDKTGFAHLFEHLMFGGSVNIPNYDTPLQEVGGENNAFTSNDITNYYITLPSANLETAFWLESDRMLSLAFSEQSLDVQRNVVSEEFKQRYLNQPYGDVWLRLRPLAYKEHPYRWATIGKELRHIEEATMADVKAFFFKHYVPSNAIMVVAGDVTFNQVKALAEKWFADIPMRPKPIRKLPVEPKQLAPRREEVHADVPVNSIYIAFHGPGRTHPDYPIMDLLSDILSRGSSSRLYRALVKDQPLFSEVNAYVCGSIDPNLIVVEGKPLPHVDMAEAETLLWNQLDILKTELMNDAELQKVKNKIESTMVFAELSILDKAMNLAFFEVLGNADWYNQEVDRYLAITPSAIQRMAQEIFIPENSSTLIYYAKKQQHAE</sequence>
<evidence type="ECO:0000256" key="1">
    <source>
        <dbReference type="ARBA" id="ARBA00007261"/>
    </source>
</evidence>
<gene>
    <name evidence="8" type="ORF">H8B17_07505</name>
</gene>
<dbReference type="RefSeq" id="WP_190308583.1">
    <property type="nucleotide sequence ID" value="NZ_JACNYK010000002.1"/>
</dbReference>
<dbReference type="InterPro" id="IPR011249">
    <property type="entry name" value="Metalloenz_LuxS/M16"/>
</dbReference>
<feature type="domain" description="Peptidase M16 N-terminal" evidence="6">
    <location>
        <begin position="15"/>
        <end position="129"/>
    </location>
</feature>
<keyword evidence="9" id="KW-1185">Reference proteome</keyword>
<evidence type="ECO:0000256" key="4">
    <source>
        <dbReference type="ARBA" id="ARBA00022833"/>
    </source>
</evidence>
<evidence type="ECO:0000259" key="7">
    <source>
        <dbReference type="Pfam" id="PF05193"/>
    </source>
</evidence>
<dbReference type="InterPro" id="IPR050626">
    <property type="entry name" value="Peptidase_M16"/>
</dbReference>
<dbReference type="SUPFAM" id="SSF63411">
    <property type="entry name" value="LuxS/MPP-like metallohydrolase"/>
    <property type="match status" value="2"/>
</dbReference>
<proteinExistence type="inferred from homology"/>
<dbReference type="Proteomes" id="UP000606494">
    <property type="component" value="Unassembled WGS sequence"/>
</dbReference>
<comment type="similarity">
    <text evidence="1">Belongs to the peptidase M16 family.</text>
</comment>
<accession>A0ABR7Y284</accession>
<evidence type="ECO:0000256" key="3">
    <source>
        <dbReference type="ARBA" id="ARBA00022801"/>
    </source>
</evidence>
<dbReference type="Gene3D" id="3.30.830.10">
    <property type="entry name" value="Metalloenzyme, LuxS/M16 peptidase-like"/>
    <property type="match status" value="2"/>
</dbReference>
<protein>
    <submittedName>
        <fullName evidence="8">Insulinase family protein</fullName>
    </submittedName>
</protein>
<reference evidence="8 9" key="1">
    <citation type="submission" date="2020-08" db="EMBL/GenBank/DDBJ databases">
        <title>Sphingobacterium sp. DN00404 isolated from aquaculture water.</title>
        <authorList>
            <person name="Zhang M."/>
        </authorList>
    </citation>
    <scope>NUCLEOTIDE SEQUENCE [LARGE SCALE GENOMIC DNA]</scope>
    <source>
        <strain evidence="8 9">KCTC 32294</strain>
    </source>
</reference>
<dbReference type="InterPro" id="IPR007863">
    <property type="entry name" value="Peptidase_M16_C"/>
</dbReference>
<comment type="caution">
    <text evidence="8">The sequence shown here is derived from an EMBL/GenBank/DDBJ whole genome shotgun (WGS) entry which is preliminary data.</text>
</comment>
<organism evidence="8 9">
    <name type="scientific">Sphingobacterium arenae</name>
    <dbReference type="NCBI Taxonomy" id="1280598"/>
    <lineage>
        <taxon>Bacteria</taxon>
        <taxon>Pseudomonadati</taxon>
        <taxon>Bacteroidota</taxon>
        <taxon>Sphingobacteriia</taxon>
        <taxon>Sphingobacteriales</taxon>
        <taxon>Sphingobacteriaceae</taxon>
        <taxon>Sphingobacterium</taxon>
    </lineage>
</organism>
<feature type="domain" description="Peptidase M16 C-terminal" evidence="7">
    <location>
        <begin position="169"/>
        <end position="344"/>
    </location>
</feature>
<evidence type="ECO:0000256" key="2">
    <source>
        <dbReference type="ARBA" id="ARBA00022670"/>
    </source>
</evidence>
<evidence type="ECO:0000256" key="5">
    <source>
        <dbReference type="ARBA" id="ARBA00023049"/>
    </source>
</evidence>
<keyword evidence="5" id="KW-0482">Metalloprotease</keyword>